<evidence type="ECO:0008006" key="3">
    <source>
        <dbReference type="Google" id="ProtNLM"/>
    </source>
</evidence>
<reference evidence="1 2" key="1">
    <citation type="submission" date="2024-02" db="EMBL/GenBank/DDBJ databases">
        <title>Haloferula sargassicola NBRC 104335.</title>
        <authorList>
            <person name="Ichikawa N."/>
            <person name="Katano-Makiyama Y."/>
            <person name="Hidaka K."/>
        </authorList>
    </citation>
    <scope>NUCLEOTIDE SEQUENCE [LARGE SCALE GENOMIC DNA]</scope>
    <source>
        <strain evidence="1 2">NBRC 104335</strain>
    </source>
</reference>
<dbReference type="Proteomes" id="UP001476282">
    <property type="component" value="Unassembled WGS sequence"/>
</dbReference>
<evidence type="ECO:0000313" key="2">
    <source>
        <dbReference type="Proteomes" id="UP001476282"/>
    </source>
</evidence>
<keyword evidence="2" id="KW-1185">Reference proteome</keyword>
<dbReference type="SUPFAM" id="SSF53756">
    <property type="entry name" value="UDP-Glycosyltransferase/glycogen phosphorylase"/>
    <property type="match status" value="1"/>
</dbReference>
<comment type="caution">
    <text evidence="1">The sequence shown here is derived from an EMBL/GenBank/DDBJ whole genome shotgun (WGS) entry which is preliminary data.</text>
</comment>
<sequence length="387" mass="42524">MTRCLWITRQEPRAANAGDIIYSLGLLRALAATGRVELTVLTHRDRVEVSEIEYIDFELPCFMPPKSASCMISPLPADAHRMGNPEMRRRLRELIAAKNFQRVVIDQAACSWALDLIPGEIPVLYIAHNHETALRAEIAAGGRGPTAPLYRYDAWKYGRMETKLCRRAKWISAITPRDEAAFRQKFPGKDYLQLTPGFEGPVPEGDAAEITAETPRKVVLGGTFEWLAKRRNLEAFLGDAARHFPAAGIDFQIVGKADPDHFAELAKRYPWAKFDANVPSMDPYLRGARIGLIPEALGGGFKLKALDYIFRGLPLASIESALSGLPVSAGDGAIAAHTTAGLAEKVAAVIDDLDQLNRHARVALDRCRGAFHWSDRGDALADCLCPA</sequence>
<dbReference type="Gene3D" id="3.40.50.2000">
    <property type="entry name" value="Glycogen Phosphorylase B"/>
    <property type="match status" value="1"/>
</dbReference>
<name>A0ABP9URN1_9BACT</name>
<organism evidence="1 2">
    <name type="scientific">Haloferula sargassicola</name>
    <dbReference type="NCBI Taxonomy" id="490096"/>
    <lineage>
        <taxon>Bacteria</taxon>
        <taxon>Pseudomonadati</taxon>
        <taxon>Verrucomicrobiota</taxon>
        <taxon>Verrucomicrobiia</taxon>
        <taxon>Verrucomicrobiales</taxon>
        <taxon>Verrucomicrobiaceae</taxon>
        <taxon>Haloferula</taxon>
    </lineage>
</organism>
<gene>
    <name evidence="1" type="ORF">Hsar01_03439</name>
</gene>
<evidence type="ECO:0000313" key="1">
    <source>
        <dbReference type="EMBL" id="GAA5484198.1"/>
    </source>
</evidence>
<protein>
    <recommendedName>
        <fullName evidence="3">Glycosyltransferase subfamily 4-like N-terminal domain-containing protein</fullName>
    </recommendedName>
</protein>
<proteinExistence type="predicted"/>
<accession>A0ABP9URN1</accession>
<dbReference type="EMBL" id="BAABRI010000021">
    <property type="protein sequence ID" value="GAA5484198.1"/>
    <property type="molecule type" value="Genomic_DNA"/>
</dbReference>
<dbReference type="RefSeq" id="WP_353568294.1">
    <property type="nucleotide sequence ID" value="NZ_BAABRI010000021.1"/>
</dbReference>